<feature type="compositionally biased region" description="Basic and acidic residues" evidence="1">
    <location>
        <begin position="32"/>
        <end position="46"/>
    </location>
</feature>
<organism evidence="2 3">
    <name type="scientific">Aspergillus sclerotialis</name>
    <dbReference type="NCBI Taxonomy" id="2070753"/>
    <lineage>
        <taxon>Eukaryota</taxon>
        <taxon>Fungi</taxon>
        <taxon>Dikarya</taxon>
        <taxon>Ascomycota</taxon>
        <taxon>Pezizomycotina</taxon>
        <taxon>Eurotiomycetes</taxon>
        <taxon>Eurotiomycetidae</taxon>
        <taxon>Eurotiales</taxon>
        <taxon>Aspergillaceae</taxon>
        <taxon>Aspergillus</taxon>
        <taxon>Aspergillus subgen. Polypaecilum</taxon>
    </lineage>
</organism>
<evidence type="ECO:0000256" key="1">
    <source>
        <dbReference type="SAM" id="MobiDB-lite"/>
    </source>
</evidence>
<dbReference type="AlphaFoldDB" id="A0A3A2Z146"/>
<evidence type="ECO:0000313" key="2">
    <source>
        <dbReference type="EMBL" id="RJE16819.1"/>
    </source>
</evidence>
<feature type="region of interest" description="Disordered" evidence="1">
    <location>
        <begin position="32"/>
        <end position="70"/>
    </location>
</feature>
<sequence>MDPVRGPESSMDPSAPWVGNVLNDHRETFDAGSDHLRATDEDRSEFSDIGDEGDQEHDYLEPGDMVALYS</sequence>
<keyword evidence="3" id="KW-1185">Reference proteome</keyword>
<accession>A0A3A2Z146</accession>
<protein>
    <submittedName>
        <fullName evidence="2">Uncharacterized protein</fullName>
    </submittedName>
</protein>
<dbReference type="STRING" id="2070753.A0A3A2Z146"/>
<reference evidence="3" key="1">
    <citation type="submission" date="2017-02" db="EMBL/GenBank/DDBJ databases">
        <authorList>
            <person name="Tafer H."/>
            <person name="Lopandic K."/>
        </authorList>
    </citation>
    <scope>NUCLEOTIDE SEQUENCE [LARGE SCALE GENOMIC DNA]</scope>
    <source>
        <strain evidence="3">CBS 366.77</strain>
    </source>
</reference>
<proteinExistence type="predicted"/>
<feature type="region of interest" description="Disordered" evidence="1">
    <location>
        <begin position="1"/>
        <end position="20"/>
    </location>
</feature>
<name>A0A3A2Z146_9EURO</name>
<comment type="caution">
    <text evidence="2">The sequence shown here is derived from an EMBL/GenBank/DDBJ whole genome shotgun (WGS) entry which is preliminary data.</text>
</comment>
<evidence type="ECO:0000313" key="3">
    <source>
        <dbReference type="Proteomes" id="UP000266188"/>
    </source>
</evidence>
<dbReference type="Proteomes" id="UP000266188">
    <property type="component" value="Unassembled WGS sequence"/>
</dbReference>
<gene>
    <name evidence="2" type="ORF">PHISCL_10844</name>
</gene>
<dbReference type="EMBL" id="MVGC01002539">
    <property type="protein sequence ID" value="RJE16819.1"/>
    <property type="molecule type" value="Genomic_DNA"/>
</dbReference>